<sequence length="1916" mass="201561">MTMVLPNLDGGGSGDVGRSASGSNWQQQQNNNNGAPMVTMMPSIVSAANLLVRQSSAGRMGSGTNNSNLGASMMGGAGGSASGAASAAARMRTNKLRAKVSTGNLLKLRAGNETSNSNNSNIVASTPSPYVDTPLVGGSKFGNAAAMAMTMLGQSTMLTTSIALASSTPKEGVLDMPPPSWSAAAANNNTSNMTLASPTLAHNNNNNNNNTSNSNNNNNNGNPATTLGRISSNLSSFSAHLGSNHGAHQAGGAGNTMPPVRISSSGHLQGGGGGHAAAGAGPLNDDDTFTGDNASISVSFQASHGGLHGGGGAAAAAPRQAFVQHTASGQRILQNLSYEERLRMQAVFDRYDTKGTGSIENSTLVKLLSEIGHPMPASQALELLRQVDSNQNGLMEFEELLQLVIIFKSVAQFRMDTTTPSGSSDHHWSGSGASGKQFDGGAGGGTSDERDDFADIPGGAKATSTQYHISKAMNKFKAILPDSALWKWTWEITILVTYMYIFASVTSMHMRDDTVDIWNQADYFYWSDIGITAILLGEMIMSCFVSFQGRNGAWVEDFSVITMNYLGTWFIPDMISLLPLRCFVPDRAHELTTLMIVLAHFRLARFPRLYFTSFLNSNQVGMTREYIGFYFVFAPLAKQLAALLCAIHLYAVIWMRILDDTQNYATGIYITMYYFSAVGYGGFETTTASSEWWSNICCLSALFINAAVVGNVVSIMNQADVEGSRQNRLVETQAVLQFFDVPTALQEEILQFQNYVLQKDIQTAHRGLMDSLPAEIRANLQLQLQLHVLYGVPLFRTAHQTVKIALVQQFASVICCPEEYLVVSGEDAMDIIFISYGFIDLVDCNGVYVTTLRNGHSFGEALMFAPREAPVIHEMSAKSLGYSELLVLGIEGLWAVSDMFPAFARDIAEYGRDMQLGVDAPVVAPDCVPVTASAAFEPTAGGRGDARRGSKIELRGGEDDDDDIEMMHQHHRDDEGVGFFVGPNAHSGSGDEKDMTTDFGAAHGIVQPTGGGRTTPSNNNINSASEFRRISSGAQGNRRRQSSVAFAPSGSSGGGSPEERKRRRSSAGTMSPEHDKEELLTKRTSSLAESIKNFFTLDGSVKGNFDNAASPKSHARTGVLRPFRVNAEGEVAFLLGIAGSIRATSDASTMAMAQSVMMNGSTSGNSLKTSSLTTTARVTPGFPVEGSIGLSTSTDTGAATTAAQQQQLRIQQALIKENITATATASSDAAATAFTTSSTSPPSSNVSPGQHHGNNNNLTVVIGGLHCSLADNSMIQSGGSAAKISPPSSSSNNAPHPVLPTPRTSNGGGSVTTGGGGGGGAPLLRRLTVLTSEEEMPPHSHSHTVTPLVVSGASTGFFFGTGGGPAVAGTSNAPHGKLQTRRGTVVESSGVGVAQTPRTGLAGVIGPNNATATSAIAQAPTKHQHHHGQQQGALSAHRQQKAAAVGVFPTIYTSTHGDDNDHSSPVGTGEVPFIKISGQRSQSQQPQDQQPPQVVVTATSNSSDEVFREADRQRRQRKKNQSGDDVGSTTGDDDDVVKSPLLLGAEGQQGGHEATEGDDESDDWKEVRADAAVTESRDKAMRRRRAKKSEKGTSHHAFDDDDESHETSSISTAGGIAKKPIIAWHAHGGGSAGDATSPRAADATTTTNTHASRLHSLPHGVAAGRVATIVANGGRSPNSQEGTAQQPPLMIPPVGGNGGGVMHQLFLGGGAAAGTPHHYHHTLAQQHHVGGGGVVPFLDDPCNIHMTNEEWQLLVSEVTALLKLVDQASDRLTSLTSPHSPPNSSSTITSATGGGGGGDGLVQENSHSLYSPAATNTPHHSPHTGPYKPPTRTTILPIVTSMSGGDGDLVLAFHSPPTPTRGEHDESVSYKKSKREDSDNLSATAKPLEAPVPQQAIQPRDEDIVRAMSSGSDDDS</sequence>
<feature type="transmembrane region" description="Helical" evidence="3">
    <location>
        <begin position="695"/>
        <end position="716"/>
    </location>
</feature>
<feature type="domain" description="EF-hand" evidence="5">
    <location>
        <begin position="375"/>
        <end position="410"/>
    </location>
</feature>
<dbReference type="InterPro" id="IPR002048">
    <property type="entry name" value="EF_hand_dom"/>
</dbReference>
<feature type="transmembrane region" description="Helical" evidence="3">
    <location>
        <begin position="485"/>
        <end position="503"/>
    </location>
</feature>
<dbReference type="PROSITE" id="PS50222">
    <property type="entry name" value="EF_HAND_2"/>
    <property type="match status" value="2"/>
</dbReference>
<dbReference type="GO" id="GO:0042391">
    <property type="term" value="P:regulation of membrane potential"/>
    <property type="evidence" value="ECO:0007669"/>
    <property type="project" value="TreeGrafter"/>
</dbReference>
<feature type="compositionally biased region" description="Low complexity" evidence="2">
    <location>
        <begin position="1773"/>
        <end position="1791"/>
    </location>
</feature>
<feature type="domain" description="EF-hand" evidence="5">
    <location>
        <begin position="339"/>
        <end position="374"/>
    </location>
</feature>
<evidence type="ECO:0000259" key="4">
    <source>
        <dbReference type="PROSITE" id="PS50042"/>
    </source>
</evidence>
<feature type="region of interest" description="Disordered" evidence="2">
    <location>
        <begin position="1371"/>
        <end position="1391"/>
    </location>
</feature>
<dbReference type="InterPro" id="IPR011992">
    <property type="entry name" value="EF-hand-dom_pair"/>
</dbReference>
<organism evidence="6 7">
    <name type="scientific">Bodo saltans</name>
    <name type="common">Flagellated protozoan</name>
    <dbReference type="NCBI Taxonomy" id="75058"/>
    <lineage>
        <taxon>Eukaryota</taxon>
        <taxon>Discoba</taxon>
        <taxon>Euglenozoa</taxon>
        <taxon>Kinetoplastea</taxon>
        <taxon>Metakinetoplastina</taxon>
        <taxon>Eubodonida</taxon>
        <taxon>Bodonidae</taxon>
        <taxon>Bodo</taxon>
    </lineage>
</organism>
<evidence type="ECO:0000313" key="7">
    <source>
        <dbReference type="Proteomes" id="UP000051952"/>
    </source>
</evidence>
<feature type="domain" description="Cyclic nucleotide-binding" evidence="4">
    <location>
        <begin position="794"/>
        <end position="870"/>
    </location>
</feature>
<feature type="compositionally biased region" description="Basic and acidic residues" evidence="2">
    <location>
        <begin position="1861"/>
        <end position="1878"/>
    </location>
</feature>
<evidence type="ECO:0000256" key="3">
    <source>
        <dbReference type="SAM" id="Phobius"/>
    </source>
</evidence>
<feature type="compositionally biased region" description="Low complexity" evidence="2">
    <location>
        <begin position="1277"/>
        <end position="1295"/>
    </location>
</feature>
<feature type="compositionally biased region" description="Low complexity" evidence="2">
    <location>
        <begin position="1640"/>
        <end position="1651"/>
    </location>
</feature>
<protein>
    <submittedName>
        <fullName evidence="6">Ca2+-binding protein, putative</fullName>
    </submittedName>
</protein>
<feature type="transmembrane region" description="Helical" evidence="3">
    <location>
        <begin position="664"/>
        <end position="683"/>
    </location>
</feature>
<dbReference type="CDD" id="cd00051">
    <property type="entry name" value="EFh"/>
    <property type="match status" value="1"/>
</dbReference>
<dbReference type="InterPro" id="IPR000595">
    <property type="entry name" value="cNMP-bd_dom"/>
</dbReference>
<feature type="compositionally biased region" description="Polar residues" evidence="2">
    <location>
        <begin position="1245"/>
        <end position="1257"/>
    </location>
</feature>
<feature type="region of interest" description="Disordered" evidence="2">
    <location>
        <begin position="191"/>
        <end position="288"/>
    </location>
</feature>
<gene>
    <name evidence="6" type="ORF">BSAL_11280</name>
</gene>
<feature type="transmembrane region" description="Helical" evidence="3">
    <location>
        <begin position="523"/>
        <end position="547"/>
    </location>
</feature>
<dbReference type="EMBL" id="CYKH01001563">
    <property type="protein sequence ID" value="CUG87651.1"/>
    <property type="molecule type" value="Genomic_DNA"/>
</dbReference>
<feature type="compositionally biased region" description="Low complexity" evidence="2">
    <location>
        <begin position="203"/>
        <end position="222"/>
    </location>
</feature>
<feature type="region of interest" description="Disordered" evidence="2">
    <location>
        <begin position="1626"/>
        <end position="1651"/>
    </location>
</feature>
<feature type="compositionally biased region" description="Basic and acidic residues" evidence="2">
    <location>
        <begin position="1564"/>
        <end position="1579"/>
    </location>
</feature>
<feature type="region of interest" description="Disordered" evidence="2">
    <location>
        <begin position="1232"/>
        <end position="1257"/>
    </location>
</feature>
<dbReference type="PROSITE" id="PS00018">
    <property type="entry name" value="EF_HAND_1"/>
    <property type="match status" value="1"/>
</dbReference>
<dbReference type="SUPFAM" id="SSF81324">
    <property type="entry name" value="Voltage-gated potassium channels"/>
    <property type="match status" value="1"/>
</dbReference>
<evidence type="ECO:0000256" key="2">
    <source>
        <dbReference type="SAM" id="MobiDB-lite"/>
    </source>
</evidence>
<keyword evidence="3" id="KW-0472">Membrane</keyword>
<dbReference type="Gene3D" id="1.10.287.70">
    <property type="match status" value="1"/>
</dbReference>
<feature type="region of interest" description="Disordered" evidence="2">
    <location>
        <begin position="1277"/>
        <end position="1323"/>
    </location>
</feature>
<keyword evidence="3" id="KW-1133">Transmembrane helix</keyword>
<dbReference type="PANTHER" id="PTHR10217">
    <property type="entry name" value="VOLTAGE AND LIGAND GATED POTASSIUM CHANNEL"/>
    <property type="match status" value="1"/>
</dbReference>
<dbReference type="CDD" id="cd00038">
    <property type="entry name" value="CAP_ED"/>
    <property type="match status" value="1"/>
</dbReference>
<dbReference type="SUPFAM" id="SSF51206">
    <property type="entry name" value="cAMP-binding domain-like"/>
    <property type="match status" value="1"/>
</dbReference>
<feature type="region of interest" description="Disordered" evidence="2">
    <location>
        <begin position="1477"/>
        <end position="1611"/>
    </location>
</feature>
<dbReference type="GO" id="GO:0005886">
    <property type="term" value="C:plasma membrane"/>
    <property type="evidence" value="ECO:0007669"/>
    <property type="project" value="TreeGrafter"/>
</dbReference>
<dbReference type="GO" id="GO:0005249">
    <property type="term" value="F:voltage-gated potassium channel activity"/>
    <property type="evidence" value="ECO:0007669"/>
    <property type="project" value="TreeGrafter"/>
</dbReference>
<feature type="compositionally biased region" description="Polar residues" evidence="2">
    <location>
        <begin position="1803"/>
        <end position="1819"/>
    </location>
</feature>
<dbReference type="PROSITE" id="PS50042">
    <property type="entry name" value="CNMP_BINDING_3"/>
    <property type="match status" value="1"/>
</dbReference>
<dbReference type="Gene3D" id="1.10.238.10">
    <property type="entry name" value="EF-hand"/>
    <property type="match status" value="1"/>
</dbReference>
<dbReference type="OrthoDB" id="447251at2759"/>
<dbReference type="InterPro" id="IPR014710">
    <property type="entry name" value="RmlC-like_jellyroll"/>
</dbReference>
<reference evidence="7" key="1">
    <citation type="submission" date="2015-09" db="EMBL/GenBank/DDBJ databases">
        <authorList>
            <consortium name="Pathogen Informatics"/>
        </authorList>
    </citation>
    <scope>NUCLEOTIDE SEQUENCE [LARGE SCALE GENOMIC DNA]</scope>
    <source>
        <strain evidence="7">Lake Konstanz</strain>
    </source>
</reference>
<feature type="compositionally biased region" description="Low complexity" evidence="2">
    <location>
        <begin position="1477"/>
        <end position="1496"/>
    </location>
</feature>
<name>A0A0S4JBQ8_BODSA</name>
<keyword evidence="3" id="KW-0812">Transmembrane</keyword>
<dbReference type="Proteomes" id="UP000051952">
    <property type="component" value="Unassembled WGS sequence"/>
</dbReference>
<feature type="region of interest" description="Disordered" evidence="2">
    <location>
        <begin position="936"/>
        <end position="1080"/>
    </location>
</feature>
<evidence type="ECO:0000313" key="6">
    <source>
        <dbReference type="EMBL" id="CUG87651.1"/>
    </source>
</evidence>
<dbReference type="GO" id="GO:0005509">
    <property type="term" value="F:calcium ion binding"/>
    <property type="evidence" value="ECO:0007669"/>
    <property type="project" value="InterPro"/>
</dbReference>
<dbReference type="PANTHER" id="PTHR10217:SF435">
    <property type="entry name" value="POTASSIUM VOLTAGE-GATED CHANNEL PROTEIN EAG"/>
    <property type="match status" value="1"/>
</dbReference>
<evidence type="ECO:0000259" key="5">
    <source>
        <dbReference type="PROSITE" id="PS50222"/>
    </source>
</evidence>
<feature type="compositionally biased region" description="Basic and acidic residues" evidence="2">
    <location>
        <begin position="965"/>
        <end position="975"/>
    </location>
</feature>
<dbReference type="InterPro" id="IPR050818">
    <property type="entry name" value="KCNH_animal-type"/>
</dbReference>
<feature type="region of interest" description="Disordered" evidence="2">
    <location>
        <begin position="1772"/>
        <end position="1916"/>
    </location>
</feature>
<feature type="region of interest" description="Disordered" evidence="2">
    <location>
        <begin position="1418"/>
        <end position="1442"/>
    </location>
</feature>
<feature type="compositionally biased region" description="Low complexity" evidence="2">
    <location>
        <begin position="1232"/>
        <end position="1244"/>
    </location>
</feature>
<proteinExistence type="predicted"/>
<dbReference type="VEuPathDB" id="TriTrypDB:BSAL_11280"/>
<keyword evidence="1" id="KW-0106">Calcium</keyword>
<dbReference type="InterPro" id="IPR018247">
    <property type="entry name" value="EF_Hand_1_Ca_BS"/>
</dbReference>
<dbReference type="SUPFAM" id="SSF47473">
    <property type="entry name" value="EF-hand"/>
    <property type="match status" value="1"/>
</dbReference>
<feature type="compositionally biased region" description="Polar residues" evidence="2">
    <location>
        <begin position="1014"/>
        <end position="1025"/>
    </location>
</feature>
<feature type="compositionally biased region" description="Gly residues" evidence="2">
    <location>
        <begin position="1306"/>
        <end position="1321"/>
    </location>
</feature>
<dbReference type="Pfam" id="PF13499">
    <property type="entry name" value="EF-hand_7"/>
    <property type="match status" value="1"/>
</dbReference>
<accession>A0A0S4JBQ8</accession>
<feature type="compositionally biased region" description="Polar residues" evidence="2">
    <location>
        <begin position="193"/>
        <end position="202"/>
    </location>
</feature>
<feature type="compositionally biased region" description="Basic and acidic residues" evidence="2">
    <location>
        <begin position="1589"/>
        <end position="1598"/>
    </location>
</feature>
<feature type="compositionally biased region" description="Basic and acidic residues" evidence="2">
    <location>
        <begin position="944"/>
        <end position="957"/>
    </location>
</feature>
<dbReference type="InterPro" id="IPR018490">
    <property type="entry name" value="cNMP-bd_dom_sf"/>
</dbReference>
<dbReference type="Gene3D" id="2.60.120.10">
    <property type="entry name" value="Jelly Rolls"/>
    <property type="match status" value="1"/>
</dbReference>
<feature type="region of interest" description="Disordered" evidence="2">
    <location>
        <begin position="1"/>
        <end position="37"/>
    </location>
</feature>
<evidence type="ECO:0000256" key="1">
    <source>
        <dbReference type="ARBA" id="ARBA00022837"/>
    </source>
</evidence>
<feature type="region of interest" description="Disordered" evidence="2">
    <location>
        <begin position="418"/>
        <end position="455"/>
    </location>
</feature>
<keyword evidence="7" id="KW-1185">Reference proteome</keyword>
<feature type="compositionally biased region" description="Polar residues" evidence="2">
    <location>
        <begin position="223"/>
        <end position="238"/>
    </location>
</feature>
<feature type="transmembrane region" description="Helical" evidence="3">
    <location>
        <begin position="627"/>
        <end position="652"/>
    </location>
</feature>